<dbReference type="SUPFAM" id="SSF53474">
    <property type="entry name" value="alpha/beta-Hydrolases"/>
    <property type="match status" value="1"/>
</dbReference>
<evidence type="ECO:0000313" key="3">
    <source>
        <dbReference type="Proteomes" id="UP001589773"/>
    </source>
</evidence>
<protein>
    <recommendedName>
        <fullName evidence="4">Esterase</fullName>
    </recommendedName>
</protein>
<reference evidence="2 3" key="1">
    <citation type="submission" date="2024-09" db="EMBL/GenBank/DDBJ databases">
        <authorList>
            <person name="Sun Q."/>
            <person name="Mori K."/>
        </authorList>
    </citation>
    <scope>NUCLEOTIDE SEQUENCE [LARGE SCALE GENOMIC DNA]</scope>
    <source>
        <strain evidence="2 3">CCM 7792</strain>
    </source>
</reference>
<evidence type="ECO:0008006" key="4">
    <source>
        <dbReference type="Google" id="ProtNLM"/>
    </source>
</evidence>
<name>A0ABV6FH91_9BURK</name>
<dbReference type="PANTHER" id="PTHR43037">
    <property type="entry name" value="UNNAMED PRODUCT-RELATED"/>
    <property type="match status" value="1"/>
</dbReference>
<accession>A0ABV6FH91</accession>
<keyword evidence="1" id="KW-0732">Signal</keyword>
<evidence type="ECO:0000256" key="1">
    <source>
        <dbReference type="ARBA" id="ARBA00022729"/>
    </source>
</evidence>
<dbReference type="InterPro" id="IPR050955">
    <property type="entry name" value="Plant_Biomass_Hydrol_Est"/>
</dbReference>
<dbReference type="InterPro" id="IPR029058">
    <property type="entry name" value="AB_hydrolase_fold"/>
</dbReference>
<comment type="caution">
    <text evidence="2">The sequence shown here is derived from an EMBL/GenBank/DDBJ whole genome shotgun (WGS) entry which is preliminary data.</text>
</comment>
<dbReference type="PANTHER" id="PTHR43037:SF1">
    <property type="entry name" value="BLL1128 PROTEIN"/>
    <property type="match status" value="1"/>
</dbReference>
<dbReference type="Proteomes" id="UP001589773">
    <property type="component" value="Unassembled WGS sequence"/>
</dbReference>
<dbReference type="RefSeq" id="WP_379679783.1">
    <property type="nucleotide sequence ID" value="NZ_JBHLWP010000013.1"/>
</dbReference>
<dbReference type="Gene3D" id="3.40.50.1820">
    <property type="entry name" value="alpha/beta hydrolase"/>
    <property type="match status" value="1"/>
</dbReference>
<proteinExistence type="predicted"/>
<organism evidence="2 3">
    <name type="scientific">Massilia consociata</name>
    <dbReference type="NCBI Taxonomy" id="760117"/>
    <lineage>
        <taxon>Bacteria</taxon>
        <taxon>Pseudomonadati</taxon>
        <taxon>Pseudomonadota</taxon>
        <taxon>Betaproteobacteria</taxon>
        <taxon>Burkholderiales</taxon>
        <taxon>Oxalobacteraceae</taxon>
        <taxon>Telluria group</taxon>
        <taxon>Massilia</taxon>
    </lineage>
</organism>
<dbReference type="EMBL" id="JBHLWP010000013">
    <property type="protein sequence ID" value="MFC0252895.1"/>
    <property type="molecule type" value="Genomic_DNA"/>
</dbReference>
<keyword evidence="3" id="KW-1185">Reference proteome</keyword>
<evidence type="ECO:0000313" key="2">
    <source>
        <dbReference type="EMBL" id="MFC0252895.1"/>
    </source>
</evidence>
<gene>
    <name evidence="2" type="ORF">ACFFJK_13430</name>
</gene>
<sequence>MLDDVLKRYNVDPKRVYLTGISMGGYNARDLASRYPGYVAAAAPICGGGIPRLAD</sequence>